<comment type="caution">
    <text evidence="3">The sequence shown here is derived from an EMBL/GenBank/DDBJ whole genome shotgun (WGS) entry which is preliminary data.</text>
</comment>
<evidence type="ECO:0000313" key="4">
    <source>
        <dbReference type="Proteomes" id="UP000075320"/>
    </source>
</evidence>
<name>A0A150WSI9_BDEBC</name>
<reference evidence="3 4" key="1">
    <citation type="submission" date="2016-03" db="EMBL/GenBank/DDBJ databases">
        <authorList>
            <person name="Ploux O."/>
        </authorList>
    </citation>
    <scope>NUCLEOTIDE SEQUENCE [LARGE SCALE GENOMIC DNA]</scope>
    <source>
        <strain evidence="3 4">R0</strain>
    </source>
</reference>
<dbReference type="SUPFAM" id="SSF53300">
    <property type="entry name" value="vWA-like"/>
    <property type="match status" value="1"/>
</dbReference>
<evidence type="ECO:0000256" key="1">
    <source>
        <dbReference type="SAM" id="SignalP"/>
    </source>
</evidence>
<organism evidence="3 4">
    <name type="scientific">Bdellovibrio bacteriovorus</name>
    <dbReference type="NCBI Taxonomy" id="959"/>
    <lineage>
        <taxon>Bacteria</taxon>
        <taxon>Pseudomonadati</taxon>
        <taxon>Bdellovibrionota</taxon>
        <taxon>Bdellovibrionia</taxon>
        <taxon>Bdellovibrionales</taxon>
        <taxon>Pseudobdellovibrionaceae</taxon>
        <taxon>Bdellovibrio</taxon>
    </lineage>
</organism>
<dbReference type="Gene3D" id="3.40.50.410">
    <property type="entry name" value="von Willebrand factor, type A domain"/>
    <property type="match status" value="1"/>
</dbReference>
<feature type="domain" description="VWFA" evidence="2">
    <location>
        <begin position="256"/>
        <end position="472"/>
    </location>
</feature>
<dbReference type="OrthoDB" id="5288390at2"/>
<sequence length="528" mass="56640">MRNLGLMTVLLAGLMLTGCLSDNGSTEVPSTGLNNEDFSVITDPNPPPSDNSGGVVTPPGTEIEGFDLNKGAVLTASTSLQLDFFPPFAAAYTSISEDEKCSSTAWRDYDDAAVYSSVKKNQLVPISVRYRDDDGRLSPCYVRSIYIDQIGPNIVFAKYPTAPVEEGADVEIIFNVTDDGAGVDAVECKFAGISKACGAGQNKVIIPKMAAGDYTLSVAAKDKLGFSSSGSISFKVTSLYKNMVHNVKVNEYNKVDILFVIDNSGSMEYEQKSMASRVRNFLDVVKGLDWQIAVTTTDPANKTYGDGRLVTMKGLTNTYILNSGMADATSRTVLSNTLQRTETGSGSEQGIYAAYRAVERSVAGTNANFIRNDAQLAVVLISDEDESANGVKNDPSNFVKYIQTQFNGQKAMSFHSVITRPGDEACLKGEGYSYGHRFAAMAEMTGGVIGDVCASDYSAQVQGIAEGVRNTLKSITLSCAPIVDVSHEVVVKKDGVIYTGSRQVQGLNVVFDQMLPAGNYEVNYSCLK</sequence>
<dbReference type="PROSITE" id="PS50234">
    <property type="entry name" value="VWFA"/>
    <property type="match status" value="1"/>
</dbReference>
<feature type="signal peptide" evidence="1">
    <location>
        <begin position="1"/>
        <end position="21"/>
    </location>
</feature>
<protein>
    <recommendedName>
        <fullName evidence="2">VWFA domain-containing protein</fullName>
    </recommendedName>
</protein>
<keyword evidence="4" id="KW-1185">Reference proteome</keyword>
<keyword evidence="1" id="KW-0732">Signal</keyword>
<dbReference type="Proteomes" id="UP000075320">
    <property type="component" value="Unassembled WGS sequence"/>
</dbReference>
<evidence type="ECO:0000313" key="3">
    <source>
        <dbReference type="EMBL" id="KYG67338.1"/>
    </source>
</evidence>
<dbReference type="InterPro" id="IPR002035">
    <property type="entry name" value="VWF_A"/>
</dbReference>
<accession>A0A150WSI9</accession>
<proteinExistence type="predicted"/>
<feature type="chain" id="PRO_5007573693" description="VWFA domain-containing protein" evidence="1">
    <location>
        <begin position="22"/>
        <end position="528"/>
    </location>
</feature>
<evidence type="ECO:0000259" key="2">
    <source>
        <dbReference type="PROSITE" id="PS50234"/>
    </source>
</evidence>
<dbReference type="PROSITE" id="PS51257">
    <property type="entry name" value="PROKAR_LIPOPROTEIN"/>
    <property type="match status" value="1"/>
</dbReference>
<dbReference type="RefSeq" id="WP_061834912.1">
    <property type="nucleotide sequence ID" value="NZ_LUKE01000001.1"/>
</dbReference>
<dbReference type="InterPro" id="IPR036465">
    <property type="entry name" value="vWFA_dom_sf"/>
</dbReference>
<dbReference type="EMBL" id="LUKE01000001">
    <property type="protein sequence ID" value="KYG67338.1"/>
    <property type="molecule type" value="Genomic_DNA"/>
</dbReference>
<dbReference type="AlphaFoldDB" id="A0A150WSI9"/>
<gene>
    <name evidence="3" type="ORF">AZI86_10100</name>
</gene>